<dbReference type="Proteomes" id="UP000523955">
    <property type="component" value="Unassembled WGS sequence"/>
</dbReference>
<keyword evidence="4 5" id="KW-0472">Membrane</keyword>
<dbReference type="AlphaFoldDB" id="A0A7X0VAD2"/>
<feature type="transmembrane region" description="Helical" evidence="5">
    <location>
        <begin position="7"/>
        <end position="25"/>
    </location>
</feature>
<organism evidence="7 8">
    <name type="scientific">Nocardioides luti</name>
    <dbReference type="NCBI Taxonomy" id="2761101"/>
    <lineage>
        <taxon>Bacteria</taxon>
        <taxon>Bacillati</taxon>
        <taxon>Actinomycetota</taxon>
        <taxon>Actinomycetes</taxon>
        <taxon>Propionibacteriales</taxon>
        <taxon>Nocardioidaceae</taxon>
        <taxon>Nocardioides</taxon>
    </lineage>
</organism>
<name>A0A7X0VAD2_9ACTN</name>
<keyword evidence="2 5" id="KW-0812">Transmembrane</keyword>
<comment type="subcellular location">
    <subcellularLocation>
        <location evidence="1">Membrane</location>
        <topology evidence="1">Multi-pass membrane protein</topology>
    </subcellularLocation>
</comment>
<evidence type="ECO:0000259" key="6">
    <source>
        <dbReference type="Pfam" id="PF14378"/>
    </source>
</evidence>
<reference evidence="7 8" key="1">
    <citation type="submission" date="2020-08" db="EMBL/GenBank/DDBJ databases">
        <authorList>
            <person name="Seo M.-J."/>
        </authorList>
    </citation>
    <scope>NUCLEOTIDE SEQUENCE [LARGE SCALE GENOMIC DNA]</scope>
    <source>
        <strain evidence="7 8">KIGAM211</strain>
    </source>
</reference>
<evidence type="ECO:0000256" key="4">
    <source>
        <dbReference type="ARBA" id="ARBA00023136"/>
    </source>
</evidence>
<evidence type="ECO:0000313" key="7">
    <source>
        <dbReference type="EMBL" id="MBB6627461.1"/>
    </source>
</evidence>
<sequence length="349" mass="38871">MYRRAYVLLVGIAAVMGILAIVAALSTHKSLADPDGFLGPSWLRLPMLILAAFAVDLVPRTLWQSRFKPGLMADIFRTRVRTHWTRERATLVVLGVLSFYITYVSYRNLKSFLPFVVNNTKYDRTLHLMDRALVFGHEPGLLLHDVLGTGFTAYFLSYVYLWFLPLVPLALTAWLVWSRNMSYGYWFATSQCIAWSLGTLSYYALPTLGPGIAYSYIYTDLPDTPTAALMSSLQNTRNAVVQGGIEDVVQSIAGFASLHCAITLLVALMVQFTLRSKVLKTVFWVNFGFTVIATIYFGWHYIADDVAGIMIAFVSFYVGGLASGQKFERHGLASHPTTTTSAIPVDQDA</sequence>
<evidence type="ECO:0000256" key="5">
    <source>
        <dbReference type="SAM" id="Phobius"/>
    </source>
</evidence>
<keyword evidence="3 5" id="KW-1133">Transmembrane helix</keyword>
<feature type="transmembrane region" description="Helical" evidence="5">
    <location>
        <begin position="282"/>
        <end position="300"/>
    </location>
</feature>
<feature type="transmembrane region" description="Helical" evidence="5">
    <location>
        <begin position="248"/>
        <end position="270"/>
    </location>
</feature>
<keyword evidence="8" id="KW-1185">Reference proteome</keyword>
<gene>
    <name evidence="7" type="ORF">H5V45_09015</name>
</gene>
<comment type="caution">
    <text evidence="7">The sequence shown here is derived from an EMBL/GenBank/DDBJ whole genome shotgun (WGS) entry which is preliminary data.</text>
</comment>
<feature type="domain" description="Inositolphosphotransferase Aur1/Ipt1" evidence="6">
    <location>
        <begin position="125"/>
        <end position="318"/>
    </location>
</feature>
<accession>A0A7X0VAD2</accession>
<feature type="transmembrane region" description="Helical" evidence="5">
    <location>
        <begin position="306"/>
        <end position="324"/>
    </location>
</feature>
<evidence type="ECO:0000256" key="1">
    <source>
        <dbReference type="ARBA" id="ARBA00004141"/>
    </source>
</evidence>
<evidence type="ECO:0000256" key="2">
    <source>
        <dbReference type="ARBA" id="ARBA00022692"/>
    </source>
</evidence>
<dbReference type="Pfam" id="PF14378">
    <property type="entry name" value="PAP2_3"/>
    <property type="match status" value="1"/>
</dbReference>
<feature type="transmembrane region" description="Helical" evidence="5">
    <location>
        <begin position="183"/>
        <end position="205"/>
    </location>
</feature>
<evidence type="ECO:0000313" key="8">
    <source>
        <dbReference type="Proteomes" id="UP000523955"/>
    </source>
</evidence>
<feature type="transmembrane region" description="Helical" evidence="5">
    <location>
        <begin position="151"/>
        <end position="176"/>
    </location>
</feature>
<dbReference type="CDD" id="cd03386">
    <property type="entry name" value="PAP2_Aur1_like"/>
    <property type="match status" value="1"/>
</dbReference>
<dbReference type="EMBL" id="JACKXE010000001">
    <property type="protein sequence ID" value="MBB6627461.1"/>
    <property type="molecule type" value="Genomic_DNA"/>
</dbReference>
<dbReference type="RefSeq" id="WP_185252618.1">
    <property type="nucleotide sequence ID" value="NZ_JACKXE010000001.1"/>
</dbReference>
<protein>
    <submittedName>
        <fullName evidence="7">Phosphatase PAP2 family protein</fullName>
    </submittedName>
</protein>
<proteinExistence type="predicted"/>
<dbReference type="GO" id="GO:0016020">
    <property type="term" value="C:membrane"/>
    <property type="evidence" value="ECO:0007669"/>
    <property type="project" value="UniProtKB-SubCell"/>
</dbReference>
<feature type="transmembrane region" description="Helical" evidence="5">
    <location>
        <begin position="45"/>
        <end position="63"/>
    </location>
</feature>
<feature type="transmembrane region" description="Helical" evidence="5">
    <location>
        <begin position="89"/>
        <end position="106"/>
    </location>
</feature>
<dbReference type="InterPro" id="IPR026841">
    <property type="entry name" value="Aur1/Ipt1"/>
</dbReference>
<dbReference type="PANTHER" id="PTHR31310">
    <property type="match status" value="1"/>
</dbReference>
<evidence type="ECO:0000256" key="3">
    <source>
        <dbReference type="ARBA" id="ARBA00022989"/>
    </source>
</evidence>
<dbReference type="PANTHER" id="PTHR31310:SF7">
    <property type="entry name" value="PA-PHOSPHATASE RELATED-FAMILY PROTEIN DDB_G0268928"/>
    <property type="match status" value="1"/>
</dbReference>
<dbReference type="InterPro" id="IPR052185">
    <property type="entry name" value="IPC_Synthase-Related"/>
</dbReference>